<dbReference type="GO" id="GO:0030288">
    <property type="term" value="C:outer membrane-bounded periplasmic space"/>
    <property type="evidence" value="ECO:0007669"/>
    <property type="project" value="TreeGrafter"/>
</dbReference>
<dbReference type="SUPFAM" id="SSF53807">
    <property type="entry name" value="Helical backbone' metal receptor"/>
    <property type="match status" value="1"/>
</dbReference>
<evidence type="ECO:0000256" key="1">
    <source>
        <dbReference type="ARBA" id="ARBA00004196"/>
    </source>
</evidence>
<feature type="domain" description="Fe/B12 periplasmic-binding" evidence="7">
    <location>
        <begin position="80"/>
        <end position="339"/>
    </location>
</feature>
<evidence type="ECO:0000256" key="6">
    <source>
        <dbReference type="SAM" id="SignalP"/>
    </source>
</evidence>
<evidence type="ECO:0000256" key="3">
    <source>
        <dbReference type="ARBA" id="ARBA00022448"/>
    </source>
</evidence>
<dbReference type="PANTHER" id="PTHR30532">
    <property type="entry name" value="IRON III DICITRATE-BINDING PERIPLASMIC PROTEIN"/>
    <property type="match status" value="1"/>
</dbReference>
<dbReference type="PROSITE" id="PS51257">
    <property type="entry name" value="PROKAR_LIPOPROTEIN"/>
    <property type="match status" value="1"/>
</dbReference>
<feature type="region of interest" description="Disordered" evidence="5">
    <location>
        <begin position="21"/>
        <end position="59"/>
    </location>
</feature>
<evidence type="ECO:0000259" key="7">
    <source>
        <dbReference type="PROSITE" id="PS50983"/>
    </source>
</evidence>
<dbReference type="Gene3D" id="3.40.50.1980">
    <property type="entry name" value="Nitrogenase molybdenum iron protein domain"/>
    <property type="match status" value="2"/>
</dbReference>
<organism evidence="8 9">
    <name type="scientific">Paenibacillus albicereus</name>
    <dbReference type="NCBI Taxonomy" id="2726185"/>
    <lineage>
        <taxon>Bacteria</taxon>
        <taxon>Bacillati</taxon>
        <taxon>Bacillota</taxon>
        <taxon>Bacilli</taxon>
        <taxon>Bacillales</taxon>
        <taxon>Paenibacillaceae</taxon>
        <taxon>Paenibacillus</taxon>
    </lineage>
</organism>
<reference evidence="8 9" key="1">
    <citation type="submission" date="2020-04" db="EMBL/GenBank/DDBJ databases">
        <title>Novel Paenibacillus strain UniB2 isolated from commercial digestive syrup.</title>
        <authorList>
            <person name="Thorat V."/>
            <person name="Kirdat K."/>
            <person name="Tiwarekar B."/>
            <person name="Yadav A."/>
        </authorList>
    </citation>
    <scope>NUCLEOTIDE SEQUENCE [LARGE SCALE GENOMIC DNA]</scope>
    <source>
        <strain evidence="8 9">UniB2</strain>
    </source>
</reference>
<dbReference type="PROSITE" id="PS50983">
    <property type="entry name" value="FE_B12_PBP"/>
    <property type="match status" value="1"/>
</dbReference>
<evidence type="ECO:0000313" key="9">
    <source>
        <dbReference type="Proteomes" id="UP000502136"/>
    </source>
</evidence>
<comment type="similarity">
    <text evidence="2">Belongs to the bacterial solute-binding protein 8 family.</text>
</comment>
<sequence length="339" mass="35751">MKKVLLAALLLLAIGALAACGSSESDNGGSASSPAPTASPSAAPSASPSAEPSASPEASGTKAVTYLGESYELPASTERIVITGAVEAMEDSILLDLHPVGAISFSGKFPPLFASITDKAEMVGEKTEPNFEKILSLKPDVILASTKFDPAVVEKLKQIATVIPYSHVSTHWEDNLKLLGELSGKQAEATAQADAFKADLEAAKAKLGDKRSGQTAAIVRIRQGEVYVYGKDLFFNPVLYGDLGFKLPEAIAAAKKQEVLSIEKLAEMNPDVLFVQFSEDENSKSPKALDELQKNPIFQSLGAVKNGNMHVNLVDPLAQGGTAYSKVQFLKAFLEKAGS</sequence>
<dbReference type="Pfam" id="PF01497">
    <property type="entry name" value="Peripla_BP_2"/>
    <property type="match status" value="1"/>
</dbReference>
<proteinExistence type="inferred from homology"/>
<dbReference type="GO" id="GO:1901678">
    <property type="term" value="P:iron coordination entity transport"/>
    <property type="evidence" value="ECO:0007669"/>
    <property type="project" value="UniProtKB-ARBA"/>
</dbReference>
<dbReference type="PANTHER" id="PTHR30532:SF10">
    <property type="entry name" value="IRON-UPTAKE SYSTEM-BINDING PROTEIN"/>
    <property type="match status" value="1"/>
</dbReference>
<evidence type="ECO:0000256" key="4">
    <source>
        <dbReference type="ARBA" id="ARBA00022729"/>
    </source>
</evidence>
<feature type="signal peptide" evidence="6">
    <location>
        <begin position="1"/>
        <end position="18"/>
    </location>
</feature>
<gene>
    <name evidence="8" type="ORF">HGI30_01060</name>
</gene>
<keyword evidence="3" id="KW-0813">Transport</keyword>
<name>A0A6H2GSC6_9BACL</name>
<evidence type="ECO:0000256" key="2">
    <source>
        <dbReference type="ARBA" id="ARBA00008814"/>
    </source>
</evidence>
<dbReference type="RefSeq" id="WP_168906013.1">
    <property type="nucleotide sequence ID" value="NZ_CP051428.1"/>
</dbReference>
<comment type="subcellular location">
    <subcellularLocation>
        <location evidence="1">Cell envelope</location>
    </subcellularLocation>
</comment>
<evidence type="ECO:0000256" key="5">
    <source>
        <dbReference type="SAM" id="MobiDB-lite"/>
    </source>
</evidence>
<dbReference type="InterPro" id="IPR051313">
    <property type="entry name" value="Bact_iron-sidero_bind"/>
</dbReference>
<protein>
    <submittedName>
        <fullName evidence="8">ABC transporter substrate-binding protein</fullName>
    </submittedName>
</protein>
<dbReference type="Proteomes" id="UP000502136">
    <property type="component" value="Chromosome"/>
</dbReference>
<dbReference type="EMBL" id="CP051428">
    <property type="protein sequence ID" value="QJC50331.1"/>
    <property type="molecule type" value="Genomic_DNA"/>
</dbReference>
<evidence type="ECO:0000313" key="8">
    <source>
        <dbReference type="EMBL" id="QJC50331.1"/>
    </source>
</evidence>
<dbReference type="AlphaFoldDB" id="A0A6H2GSC6"/>
<dbReference type="KEGG" id="palr:HGI30_01060"/>
<feature type="chain" id="PRO_5039129827" evidence="6">
    <location>
        <begin position="19"/>
        <end position="339"/>
    </location>
</feature>
<keyword evidence="4 6" id="KW-0732">Signal</keyword>
<accession>A0A6H2GSC6</accession>
<dbReference type="InterPro" id="IPR002491">
    <property type="entry name" value="ABC_transptr_periplasmic_BD"/>
</dbReference>
<keyword evidence="9" id="KW-1185">Reference proteome</keyword>